<dbReference type="NCBIfam" id="NF004970">
    <property type="entry name" value="PRK06333.1"/>
    <property type="match status" value="1"/>
</dbReference>
<comment type="function">
    <text evidence="11">Involved in the type II fatty acid elongation cycle. Catalyzes the elongation of a wide range of acyl-ACP by the addition of two carbons from malonyl-ACP to an acyl acceptor. Can efficiently catalyze the conversion of palmitoleoyl-ACP (cis-hexadec-9-enoyl-ACP) to cis-vaccenoyl-ACP (cis-octadec-11-enoyl-ACP), an essential step in the thermal regulation of fatty acid composition.</text>
</comment>
<dbReference type="InterPro" id="IPR018201">
    <property type="entry name" value="Ketoacyl_synth_AS"/>
</dbReference>
<keyword evidence="9 11" id="KW-0275">Fatty acid biosynthesis</keyword>
<dbReference type="InterPro" id="IPR014030">
    <property type="entry name" value="Ketoacyl_synth_N"/>
</dbReference>
<dbReference type="PANTHER" id="PTHR11712">
    <property type="entry name" value="POLYKETIDE SYNTHASE-RELATED"/>
    <property type="match status" value="1"/>
</dbReference>
<dbReference type="NCBIfam" id="NF005589">
    <property type="entry name" value="PRK07314.1"/>
    <property type="match status" value="1"/>
</dbReference>
<dbReference type="InterPro" id="IPR016039">
    <property type="entry name" value="Thiolase-like"/>
</dbReference>
<dbReference type="EMBL" id="FRFE01000022">
    <property type="protein sequence ID" value="SHO51021.1"/>
    <property type="molecule type" value="Genomic_DNA"/>
</dbReference>
<evidence type="ECO:0000256" key="13">
    <source>
        <dbReference type="RuleBase" id="RU003694"/>
    </source>
</evidence>
<dbReference type="Gene3D" id="3.40.47.10">
    <property type="match status" value="1"/>
</dbReference>
<dbReference type="NCBIfam" id="TIGR03150">
    <property type="entry name" value="fabF"/>
    <property type="match status" value="1"/>
</dbReference>
<dbReference type="SUPFAM" id="SSF53901">
    <property type="entry name" value="Thiolase-like"/>
    <property type="match status" value="2"/>
</dbReference>
<keyword evidence="6 11" id="KW-0808">Transferase</keyword>
<evidence type="ECO:0000256" key="2">
    <source>
        <dbReference type="ARBA" id="ARBA00008467"/>
    </source>
</evidence>
<evidence type="ECO:0000259" key="14">
    <source>
        <dbReference type="PROSITE" id="PS52004"/>
    </source>
</evidence>
<dbReference type="PANTHER" id="PTHR11712:SF336">
    <property type="entry name" value="3-OXOACYL-[ACYL-CARRIER-PROTEIN] SYNTHASE, MITOCHONDRIAL"/>
    <property type="match status" value="1"/>
</dbReference>
<keyword evidence="8" id="KW-0443">Lipid metabolism</keyword>
<keyword evidence="5 11" id="KW-0444">Lipid biosynthesis</keyword>
<comment type="similarity">
    <text evidence="2 11 13">Belongs to the thiolase-like superfamily. Beta-ketoacyl-ACP synthases family.</text>
</comment>
<dbReference type="GO" id="GO:0006633">
    <property type="term" value="P:fatty acid biosynthetic process"/>
    <property type="evidence" value="ECO:0007669"/>
    <property type="project" value="UniProtKB-UniRule"/>
</dbReference>
<evidence type="ECO:0000256" key="6">
    <source>
        <dbReference type="ARBA" id="ARBA00022679"/>
    </source>
</evidence>
<dbReference type="CDD" id="cd00834">
    <property type="entry name" value="KAS_I_II"/>
    <property type="match status" value="1"/>
</dbReference>
<organism evidence="15 16">
    <name type="scientific">Desulfopila aestuarii DSM 18488</name>
    <dbReference type="NCBI Taxonomy" id="1121416"/>
    <lineage>
        <taxon>Bacteria</taxon>
        <taxon>Pseudomonadati</taxon>
        <taxon>Thermodesulfobacteriota</taxon>
        <taxon>Desulfobulbia</taxon>
        <taxon>Desulfobulbales</taxon>
        <taxon>Desulfocapsaceae</taxon>
        <taxon>Desulfopila</taxon>
    </lineage>
</organism>
<dbReference type="PIRSF" id="PIRSF000447">
    <property type="entry name" value="KAS_II"/>
    <property type="match status" value="1"/>
</dbReference>
<dbReference type="OrthoDB" id="9816204at2"/>
<feature type="active site" description="For beta-ketoacyl synthase activity" evidence="12">
    <location>
        <position position="163"/>
    </location>
</feature>
<dbReference type="Proteomes" id="UP000184603">
    <property type="component" value="Unassembled WGS sequence"/>
</dbReference>
<evidence type="ECO:0000256" key="9">
    <source>
        <dbReference type="ARBA" id="ARBA00023160"/>
    </source>
</evidence>
<evidence type="ECO:0000256" key="7">
    <source>
        <dbReference type="ARBA" id="ARBA00022832"/>
    </source>
</evidence>
<dbReference type="Pfam" id="PF00109">
    <property type="entry name" value="ketoacyl-synt"/>
    <property type="match status" value="1"/>
</dbReference>
<gene>
    <name evidence="15" type="ORF">SAMN02745220_03768</name>
</gene>
<dbReference type="AlphaFoldDB" id="A0A1M7YEL4"/>
<dbReference type="PROSITE" id="PS52004">
    <property type="entry name" value="KS3_2"/>
    <property type="match status" value="1"/>
</dbReference>
<evidence type="ECO:0000256" key="3">
    <source>
        <dbReference type="ARBA" id="ARBA00012356"/>
    </source>
</evidence>
<dbReference type="InterPro" id="IPR014031">
    <property type="entry name" value="Ketoacyl_synth_C"/>
</dbReference>
<dbReference type="Pfam" id="PF02801">
    <property type="entry name" value="Ketoacyl-synt_C"/>
    <property type="match status" value="1"/>
</dbReference>
<evidence type="ECO:0000256" key="4">
    <source>
        <dbReference type="ARBA" id="ARBA00014657"/>
    </source>
</evidence>
<evidence type="ECO:0000256" key="12">
    <source>
        <dbReference type="PIRSR" id="PIRSR000447-1"/>
    </source>
</evidence>
<keyword evidence="7" id="KW-0276">Fatty acid metabolism</keyword>
<dbReference type="EC" id="2.3.1.179" evidence="3 11"/>
<dbReference type="UniPathway" id="UPA00094"/>
<accession>A0A1M7YEL4</accession>
<evidence type="ECO:0000313" key="15">
    <source>
        <dbReference type="EMBL" id="SHO51021.1"/>
    </source>
</evidence>
<comment type="catalytic activity">
    <reaction evidence="11">
        <text>a fatty acyl-[ACP] + malonyl-[ACP] + H(+) = a 3-oxoacyl-[ACP] + holo-[ACP] + CO2</text>
        <dbReference type="Rhea" id="RHEA:22836"/>
        <dbReference type="Rhea" id="RHEA-COMP:9623"/>
        <dbReference type="Rhea" id="RHEA-COMP:9685"/>
        <dbReference type="Rhea" id="RHEA-COMP:9916"/>
        <dbReference type="Rhea" id="RHEA-COMP:14125"/>
        <dbReference type="ChEBI" id="CHEBI:15378"/>
        <dbReference type="ChEBI" id="CHEBI:16526"/>
        <dbReference type="ChEBI" id="CHEBI:64479"/>
        <dbReference type="ChEBI" id="CHEBI:78449"/>
        <dbReference type="ChEBI" id="CHEBI:78776"/>
        <dbReference type="ChEBI" id="CHEBI:138651"/>
    </reaction>
</comment>
<evidence type="ECO:0000256" key="5">
    <source>
        <dbReference type="ARBA" id="ARBA00022516"/>
    </source>
</evidence>
<dbReference type="SMART" id="SM00825">
    <property type="entry name" value="PKS_KS"/>
    <property type="match status" value="1"/>
</dbReference>
<comment type="catalytic activity">
    <reaction evidence="11">
        <text>(9Z)-hexadecenoyl-[ACP] + malonyl-[ACP] + H(+) = 3-oxo-(11Z)-octadecenoyl-[ACP] + holo-[ACP] + CO2</text>
        <dbReference type="Rhea" id="RHEA:55040"/>
        <dbReference type="Rhea" id="RHEA-COMP:9623"/>
        <dbReference type="Rhea" id="RHEA-COMP:9685"/>
        <dbReference type="Rhea" id="RHEA-COMP:10800"/>
        <dbReference type="Rhea" id="RHEA-COMP:14074"/>
        <dbReference type="ChEBI" id="CHEBI:15378"/>
        <dbReference type="ChEBI" id="CHEBI:16526"/>
        <dbReference type="ChEBI" id="CHEBI:64479"/>
        <dbReference type="ChEBI" id="CHEBI:78449"/>
        <dbReference type="ChEBI" id="CHEBI:83989"/>
        <dbReference type="ChEBI" id="CHEBI:138538"/>
        <dbReference type="EC" id="2.3.1.179"/>
    </reaction>
</comment>
<dbReference type="RefSeq" id="WP_073615216.1">
    <property type="nucleotide sequence ID" value="NZ_FRFE01000022.1"/>
</dbReference>
<evidence type="ECO:0000256" key="10">
    <source>
        <dbReference type="ARBA" id="ARBA00023315"/>
    </source>
</evidence>
<name>A0A1M7YEL4_9BACT</name>
<dbReference type="STRING" id="1121416.SAMN02745220_03768"/>
<feature type="domain" description="Ketosynthase family 3 (KS3)" evidence="14">
    <location>
        <begin position="2"/>
        <end position="410"/>
    </location>
</feature>
<dbReference type="InterPro" id="IPR017568">
    <property type="entry name" value="3-oxoacyl-ACP_synth-2"/>
</dbReference>
<dbReference type="GO" id="GO:0005829">
    <property type="term" value="C:cytosol"/>
    <property type="evidence" value="ECO:0007669"/>
    <property type="project" value="TreeGrafter"/>
</dbReference>
<dbReference type="PROSITE" id="PS00606">
    <property type="entry name" value="KS3_1"/>
    <property type="match status" value="1"/>
</dbReference>
<protein>
    <recommendedName>
        <fullName evidence="4 11">3-oxoacyl-[acyl-carrier-protein] synthase 2</fullName>
        <ecNumber evidence="3 11">2.3.1.179</ecNumber>
    </recommendedName>
</protein>
<sequence>MNRRVVVTGVGLVTPLGTGTEKTWKNIVDGVSGIDTITRFDVSNSLVTIAAEVKDFEPDAFFEPKKSKHLDLFVQYGLAAAILAVKDSGLVVTEENCDRVGVITGCGMGGLPTIEKYHQVMMERGAKKITPFFIPMVIPNMPSGHISMEIGSKGPNLTLTTACAAGTHAVGEAYRHIKYGQSDVIVTGGAEAVICPLGVGGFSAMKALSTRNDDPKAASRPFDKDRDGFVMSEGAGMLIVEELEHALARGAKIYAEIVGYGLSSDAYHIAAPPENGEGGARAMKMAIADSGLAPEDFDYVNAHGTSTPLNDRCETLAIKSVFGEHAYKLAVSSTKSMTGHMLGAAGGIESAFTALALHDQIAPPTINHGQPSEECDLDYIPNVARKMEIRAAISNSFGFGGTNAVIAMKRYVG</sequence>
<keyword evidence="16" id="KW-1185">Reference proteome</keyword>
<evidence type="ECO:0000256" key="8">
    <source>
        <dbReference type="ARBA" id="ARBA00023098"/>
    </source>
</evidence>
<dbReference type="InterPro" id="IPR020841">
    <property type="entry name" value="PKS_Beta-ketoAc_synthase_dom"/>
</dbReference>
<dbReference type="GO" id="GO:0004315">
    <property type="term" value="F:3-oxoacyl-[acyl-carrier-protein] synthase activity"/>
    <property type="evidence" value="ECO:0007669"/>
    <property type="project" value="UniProtKB-UniRule"/>
</dbReference>
<evidence type="ECO:0000313" key="16">
    <source>
        <dbReference type="Proteomes" id="UP000184603"/>
    </source>
</evidence>
<dbReference type="FunFam" id="3.40.47.10:FF:000009">
    <property type="entry name" value="3-oxoacyl-[acyl-carrier-protein] synthase 2"/>
    <property type="match status" value="1"/>
</dbReference>
<evidence type="ECO:0000256" key="11">
    <source>
        <dbReference type="PIRNR" id="PIRNR000447"/>
    </source>
</evidence>
<evidence type="ECO:0000256" key="1">
    <source>
        <dbReference type="ARBA" id="ARBA00005194"/>
    </source>
</evidence>
<keyword evidence="10 11" id="KW-0012">Acyltransferase</keyword>
<proteinExistence type="inferred from homology"/>
<comment type="pathway">
    <text evidence="1 11">Lipid metabolism; fatty acid biosynthesis.</text>
</comment>
<reference evidence="15 16" key="1">
    <citation type="submission" date="2016-12" db="EMBL/GenBank/DDBJ databases">
        <authorList>
            <person name="Song W.-J."/>
            <person name="Kurnit D.M."/>
        </authorList>
    </citation>
    <scope>NUCLEOTIDE SEQUENCE [LARGE SCALE GENOMIC DNA]</scope>
    <source>
        <strain evidence="15 16">DSM 18488</strain>
    </source>
</reference>
<dbReference type="InterPro" id="IPR000794">
    <property type="entry name" value="Beta-ketoacyl_synthase"/>
</dbReference>